<organism evidence="1 2">
    <name type="scientific">Brachionus calyciflorus</name>
    <dbReference type="NCBI Taxonomy" id="104777"/>
    <lineage>
        <taxon>Eukaryota</taxon>
        <taxon>Metazoa</taxon>
        <taxon>Spiralia</taxon>
        <taxon>Gnathifera</taxon>
        <taxon>Rotifera</taxon>
        <taxon>Eurotatoria</taxon>
        <taxon>Monogononta</taxon>
        <taxon>Pseudotrocha</taxon>
        <taxon>Ploima</taxon>
        <taxon>Brachionidae</taxon>
        <taxon>Brachionus</taxon>
    </lineage>
</organism>
<protein>
    <submittedName>
        <fullName evidence="1">Uncharacterized protein</fullName>
    </submittedName>
</protein>
<proteinExistence type="predicted"/>
<reference evidence="1" key="1">
    <citation type="submission" date="2021-02" db="EMBL/GenBank/DDBJ databases">
        <authorList>
            <person name="Nowell W R."/>
        </authorList>
    </citation>
    <scope>NUCLEOTIDE SEQUENCE</scope>
    <source>
        <strain evidence="1">Ploen Becks lab</strain>
    </source>
</reference>
<dbReference type="OrthoDB" id="10051479at2759"/>
<dbReference type="AlphaFoldDB" id="A0A813T5N5"/>
<accession>A0A813T5N5</accession>
<dbReference type="EMBL" id="CAJNOC010000800">
    <property type="protein sequence ID" value="CAF0804354.1"/>
    <property type="molecule type" value="Genomic_DNA"/>
</dbReference>
<evidence type="ECO:0000313" key="2">
    <source>
        <dbReference type="Proteomes" id="UP000663879"/>
    </source>
</evidence>
<dbReference type="Proteomes" id="UP000663879">
    <property type="component" value="Unassembled WGS sequence"/>
</dbReference>
<keyword evidence="2" id="KW-1185">Reference proteome</keyword>
<name>A0A813T5N5_9BILA</name>
<sequence length="88" mass="9812">MKDVGVSKTAVGANPKNGQPICNLNAYDGIIPRADMDDILSEKNISQQNYEAVDFVDMAADYFKSSIQARALRDDIDLYLSGFFWNKC</sequence>
<evidence type="ECO:0000313" key="1">
    <source>
        <dbReference type="EMBL" id="CAF0804354.1"/>
    </source>
</evidence>
<gene>
    <name evidence="1" type="ORF">OXX778_LOCUS6637</name>
</gene>
<comment type="caution">
    <text evidence="1">The sequence shown here is derived from an EMBL/GenBank/DDBJ whole genome shotgun (WGS) entry which is preliminary data.</text>
</comment>